<sequence>MNTSYDVIVVGSGPAGSCAAWRLAKAGVTVAVLEKAALPRYKTCGGGIVGRAMQALPVDVRHVVEQDCHAAQLHLLPAELSFTTHRQTPIVSMTMRDQFDFALLSAAQTAGAVVHQRCTVENVSFQGDFLTVGTNAGSMKAKFVVAADGALSTVARKMGLADRRVLIPALEYEVTVARDRLDRFRGLARFDFGILPHGYAWAFPKKDHLSIGVLSTVRGGGDLKASMARYLDRLGCGSVTQVEQHGFVIPIRPRTGPFVDKRILLVGDTAGFADPVTGEGISFAIRSSLMAAQSLIDRHLEEEPVKHAYIRSLAETILPELQRGRWLARLLYDFPRTRSWAFSRQGQRLCEAVTDVMAGKRFYRDLAFTPRTLLKLLTPQTFKGSG</sequence>
<dbReference type="GO" id="GO:0071949">
    <property type="term" value="F:FAD binding"/>
    <property type="evidence" value="ECO:0007669"/>
    <property type="project" value="InterPro"/>
</dbReference>
<reference evidence="2 3" key="1">
    <citation type="journal article" date="2020" name="ISME J.">
        <title>Enrichment and physiological characterization of a novel comammox Nitrospira indicates ammonium inhibition of complete nitrification.</title>
        <authorList>
            <person name="Sakoula D."/>
            <person name="Koch H."/>
            <person name="Frank J."/>
            <person name="Jetten M.S.M."/>
            <person name="van Kessel M.A.H.J."/>
            <person name="Lucker S."/>
        </authorList>
    </citation>
    <scope>NUCLEOTIDE SEQUENCE [LARGE SCALE GENOMIC DNA]</scope>
    <source>
        <strain evidence="2">Comreactor17</strain>
    </source>
</reference>
<dbReference type="GO" id="GO:0016628">
    <property type="term" value="F:oxidoreductase activity, acting on the CH-CH group of donors, NAD or NADP as acceptor"/>
    <property type="evidence" value="ECO:0007669"/>
    <property type="project" value="InterPro"/>
</dbReference>
<dbReference type="InterPro" id="IPR036188">
    <property type="entry name" value="FAD/NAD-bd_sf"/>
</dbReference>
<dbReference type="EMBL" id="CP047423">
    <property type="protein sequence ID" value="QPD04225.1"/>
    <property type="molecule type" value="Genomic_DNA"/>
</dbReference>
<dbReference type="InterPro" id="IPR011777">
    <property type="entry name" value="Geranylgeranyl_Rdtase_fam"/>
</dbReference>
<dbReference type="Proteomes" id="UP000593737">
    <property type="component" value="Chromosome"/>
</dbReference>
<dbReference type="NCBIfam" id="TIGR02032">
    <property type="entry name" value="GG-red-SF"/>
    <property type="match status" value="1"/>
</dbReference>
<dbReference type="PANTHER" id="PTHR42685">
    <property type="entry name" value="GERANYLGERANYL DIPHOSPHATE REDUCTASE"/>
    <property type="match status" value="1"/>
</dbReference>
<protein>
    <recommendedName>
        <fullName evidence="1">FAD-binding domain-containing protein</fullName>
    </recommendedName>
</protein>
<dbReference type="InterPro" id="IPR002938">
    <property type="entry name" value="FAD-bd"/>
</dbReference>
<evidence type="ECO:0000313" key="2">
    <source>
        <dbReference type="EMBL" id="QPD04225.1"/>
    </source>
</evidence>
<dbReference type="Pfam" id="PF01494">
    <property type="entry name" value="FAD_binding_3"/>
    <property type="match status" value="1"/>
</dbReference>
<feature type="domain" description="FAD-binding" evidence="1">
    <location>
        <begin position="5"/>
        <end position="161"/>
    </location>
</feature>
<dbReference type="Gene3D" id="3.50.50.60">
    <property type="entry name" value="FAD/NAD(P)-binding domain"/>
    <property type="match status" value="1"/>
</dbReference>
<evidence type="ECO:0000259" key="1">
    <source>
        <dbReference type="Pfam" id="PF01494"/>
    </source>
</evidence>
<name>A0A7S8FEA0_9BACT</name>
<organism evidence="2 3">
    <name type="scientific">Candidatus Nitrospira kreftii</name>
    <dbReference type="NCBI Taxonomy" id="2652173"/>
    <lineage>
        <taxon>Bacteria</taxon>
        <taxon>Pseudomonadati</taxon>
        <taxon>Nitrospirota</taxon>
        <taxon>Nitrospiria</taxon>
        <taxon>Nitrospirales</taxon>
        <taxon>Nitrospiraceae</taxon>
        <taxon>Nitrospira</taxon>
    </lineage>
</organism>
<accession>A0A7S8FEA0</accession>
<dbReference type="KEGG" id="nkf:Nkreftii_001999"/>
<dbReference type="PRINTS" id="PR00420">
    <property type="entry name" value="RNGMNOXGNASE"/>
</dbReference>
<dbReference type="InterPro" id="IPR050407">
    <property type="entry name" value="Geranylgeranyl_reductase"/>
</dbReference>
<dbReference type="PANTHER" id="PTHR42685:SF22">
    <property type="entry name" value="CONDITIONED MEDIUM FACTOR RECEPTOR 1"/>
    <property type="match status" value="1"/>
</dbReference>
<evidence type="ECO:0000313" key="3">
    <source>
        <dbReference type="Proteomes" id="UP000593737"/>
    </source>
</evidence>
<dbReference type="SUPFAM" id="SSF51905">
    <property type="entry name" value="FAD/NAD(P)-binding domain"/>
    <property type="match status" value="1"/>
</dbReference>
<dbReference type="AlphaFoldDB" id="A0A7S8FEA0"/>
<proteinExistence type="predicted"/>
<gene>
    <name evidence="2" type="ORF">Nkreftii_001999</name>
</gene>